<evidence type="ECO:0000256" key="1">
    <source>
        <dbReference type="ARBA" id="ARBA00022980"/>
    </source>
</evidence>
<geneLocation type="mitochondrion" evidence="4"/>
<dbReference type="Gene3D" id="3.30.70.600">
    <property type="entry name" value="Ribosomal protein S10 domain"/>
    <property type="match status" value="1"/>
</dbReference>
<sequence length="201" mass="24285">MFIILSIYSKNSNSLTNFLRFFYKLKTNKTLKIKFFSVQSPKNTKFSFFSVLQSPHVNKKSQEQFEYHMYCKQLKVHVSQLEKFLFIWKIVKTRLFFDIKIETHFLLNNKLYNYSLLTKTDYDKFIYQFFKKKSCYLPKACKWNFLNYQQKNQLSLTNLTGQTFLKLLDIHGEILLKNRFKFKTDSGYFNTVSDSRMFGNI</sequence>
<evidence type="ECO:0000256" key="2">
    <source>
        <dbReference type="ARBA" id="ARBA00023274"/>
    </source>
</evidence>
<dbReference type="InterPro" id="IPR036838">
    <property type="entry name" value="Ribosomal_uS10_dom_sf"/>
</dbReference>
<name>A0A8F1B7H6_THAPS</name>
<accession>A0A8F1B7H6</accession>
<gene>
    <name evidence="4" type="primary">rps10</name>
</gene>
<evidence type="ECO:0000259" key="3">
    <source>
        <dbReference type="Pfam" id="PF00338"/>
    </source>
</evidence>
<keyword evidence="2" id="KW-0687">Ribonucleoprotein</keyword>
<dbReference type="GO" id="GO:0005840">
    <property type="term" value="C:ribosome"/>
    <property type="evidence" value="ECO:0007669"/>
    <property type="project" value="UniProtKB-KW"/>
</dbReference>
<reference evidence="4" key="1">
    <citation type="journal article" date="2021" name="Ecol Indic">
        <title>Morphological and molecular identification reveals that waters from an isolated oasis in Tamanrasset (extreme South of Algerian Sahara) are colonized by opportunistic and pollution-tolerant diatom species.</title>
        <authorList>
            <person name="Gastineau R."/>
            <person name="Hamedi C."/>
            <person name="Baba Hamed M.B."/>
            <person name="Abi-Ayad S.-M.E.-A."/>
            <person name="Bak M."/>
            <person name="Lemieux C."/>
            <person name="Turmel M."/>
            <person name="Dobosz S."/>
            <person name="Wrobel R.J."/>
            <person name="Kierzek A."/>
            <person name="Lange-Bertalot H."/>
            <person name="Witkowski A."/>
        </authorList>
    </citation>
    <scope>NUCLEOTIDE SEQUENCE</scope>
    <source>
        <strain evidence="4">SZCER1827</strain>
    </source>
</reference>
<dbReference type="SUPFAM" id="SSF54999">
    <property type="entry name" value="Ribosomal protein S10"/>
    <property type="match status" value="1"/>
</dbReference>
<dbReference type="GO" id="GO:1990904">
    <property type="term" value="C:ribonucleoprotein complex"/>
    <property type="evidence" value="ECO:0007669"/>
    <property type="project" value="UniProtKB-KW"/>
</dbReference>
<protein>
    <submittedName>
        <fullName evidence="4">Ribosomal protein S10</fullName>
    </submittedName>
</protein>
<dbReference type="InterPro" id="IPR027486">
    <property type="entry name" value="Ribosomal_uS10_dom"/>
</dbReference>
<dbReference type="EMBL" id="MT383636">
    <property type="protein sequence ID" value="QWM92925.1"/>
    <property type="molecule type" value="Genomic_DNA"/>
</dbReference>
<keyword evidence="4" id="KW-0496">Mitochondrion</keyword>
<dbReference type="AlphaFoldDB" id="A0A8F1B7H6"/>
<organism evidence="4">
    <name type="scientific">Thalassiosira pseudonana</name>
    <name type="common">Marine diatom</name>
    <name type="synonym">Cyclotella nana</name>
    <dbReference type="NCBI Taxonomy" id="35128"/>
    <lineage>
        <taxon>Eukaryota</taxon>
        <taxon>Sar</taxon>
        <taxon>Stramenopiles</taxon>
        <taxon>Ochrophyta</taxon>
        <taxon>Bacillariophyta</taxon>
        <taxon>Coscinodiscophyceae</taxon>
        <taxon>Thalassiosirophycidae</taxon>
        <taxon>Thalassiosirales</taxon>
        <taxon>Thalassiosiraceae</taxon>
        <taxon>Thalassiosira</taxon>
    </lineage>
</organism>
<dbReference type="Pfam" id="PF00338">
    <property type="entry name" value="Ribosomal_S10"/>
    <property type="match status" value="1"/>
</dbReference>
<proteinExistence type="predicted"/>
<evidence type="ECO:0000313" key="4">
    <source>
        <dbReference type="EMBL" id="QWM92925.1"/>
    </source>
</evidence>
<feature type="domain" description="Small ribosomal subunit protein uS10" evidence="3">
    <location>
        <begin position="6"/>
        <end position="98"/>
    </location>
</feature>
<keyword evidence="1 4" id="KW-0689">Ribosomal protein</keyword>